<dbReference type="EMBL" id="JASAOG010000001">
    <property type="protein sequence ID" value="KAK0070348.1"/>
    <property type="molecule type" value="Genomic_DNA"/>
</dbReference>
<name>A0AAD8CCT9_BIOPF</name>
<keyword evidence="3" id="KW-1185">Reference proteome</keyword>
<dbReference type="AlphaFoldDB" id="A0AAD8CCT9"/>
<protein>
    <submittedName>
        <fullName evidence="2">Uncharacterized protein</fullName>
    </submittedName>
</protein>
<dbReference type="Proteomes" id="UP001233172">
    <property type="component" value="Unassembled WGS sequence"/>
</dbReference>
<feature type="compositionally biased region" description="Polar residues" evidence="1">
    <location>
        <begin position="53"/>
        <end position="70"/>
    </location>
</feature>
<feature type="compositionally biased region" description="Polar residues" evidence="1">
    <location>
        <begin position="1"/>
        <end position="26"/>
    </location>
</feature>
<comment type="caution">
    <text evidence="2">The sequence shown here is derived from an EMBL/GenBank/DDBJ whole genome shotgun (WGS) entry which is preliminary data.</text>
</comment>
<gene>
    <name evidence="2" type="ORF">Bpfe_000331</name>
</gene>
<reference evidence="2" key="1">
    <citation type="journal article" date="2023" name="PLoS Negl. Trop. Dis.">
        <title>A genome sequence for Biomphalaria pfeifferi, the major vector snail for the human-infecting parasite Schistosoma mansoni.</title>
        <authorList>
            <person name="Bu L."/>
            <person name="Lu L."/>
            <person name="Laidemitt M.R."/>
            <person name="Zhang S.M."/>
            <person name="Mutuku M."/>
            <person name="Mkoji G."/>
            <person name="Steinauer M."/>
            <person name="Loker E.S."/>
        </authorList>
    </citation>
    <scope>NUCLEOTIDE SEQUENCE</scope>
    <source>
        <strain evidence="2">KasaAsao</strain>
    </source>
</reference>
<evidence type="ECO:0000313" key="2">
    <source>
        <dbReference type="EMBL" id="KAK0070348.1"/>
    </source>
</evidence>
<feature type="region of interest" description="Disordered" evidence="1">
    <location>
        <begin position="1"/>
        <end position="77"/>
    </location>
</feature>
<proteinExistence type="predicted"/>
<evidence type="ECO:0000313" key="3">
    <source>
        <dbReference type="Proteomes" id="UP001233172"/>
    </source>
</evidence>
<reference evidence="2" key="2">
    <citation type="submission" date="2023-04" db="EMBL/GenBank/DDBJ databases">
        <authorList>
            <person name="Bu L."/>
            <person name="Lu L."/>
            <person name="Laidemitt M.R."/>
            <person name="Zhang S.M."/>
            <person name="Mutuku M."/>
            <person name="Mkoji G."/>
            <person name="Steinauer M."/>
            <person name="Loker E.S."/>
        </authorList>
    </citation>
    <scope>NUCLEOTIDE SEQUENCE</scope>
    <source>
        <strain evidence="2">KasaAsao</strain>
        <tissue evidence="2">Whole Snail</tissue>
    </source>
</reference>
<sequence length="143" mass="15461">MTEQKSGSNQLVGSPGRQANTSSPDFSANLKPLHPGIDTARKSRGEPNPCSRGLTSLHGSSATIQDQSSPGIDRVRKSRCKPNYCTRGDVLHQDSTSFTRPLFPGIDSVRRNRGKPIIYSREEVLTAASEVSPNEHTCLGRSA</sequence>
<evidence type="ECO:0000256" key="1">
    <source>
        <dbReference type="SAM" id="MobiDB-lite"/>
    </source>
</evidence>
<organism evidence="2 3">
    <name type="scientific">Biomphalaria pfeifferi</name>
    <name type="common">Bloodfluke planorb</name>
    <name type="synonym">Freshwater snail</name>
    <dbReference type="NCBI Taxonomy" id="112525"/>
    <lineage>
        <taxon>Eukaryota</taxon>
        <taxon>Metazoa</taxon>
        <taxon>Spiralia</taxon>
        <taxon>Lophotrochozoa</taxon>
        <taxon>Mollusca</taxon>
        <taxon>Gastropoda</taxon>
        <taxon>Heterobranchia</taxon>
        <taxon>Euthyneura</taxon>
        <taxon>Panpulmonata</taxon>
        <taxon>Hygrophila</taxon>
        <taxon>Lymnaeoidea</taxon>
        <taxon>Planorbidae</taxon>
        <taxon>Biomphalaria</taxon>
    </lineage>
</organism>
<accession>A0AAD8CCT9</accession>